<dbReference type="KEGG" id="pcw:110202003"/>
<dbReference type="GO" id="GO:0036139">
    <property type="term" value="F:peptidyl-histidine dioxygenase activity"/>
    <property type="evidence" value="ECO:0007669"/>
    <property type="project" value="UniProtKB-EC"/>
</dbReference>
<dbReference type="GO" id="GO:0005654">
    <property type="term" value="C:nucleoplasm"/>
    <property type="evidence" value="ECO:0007669"/>
    <property type="project" value="Ensembl"/>
</dbReference>
<comment type="catalytic activity">
    <reaction evidence="13">
        <text>L-histidyl-[ribosomal protein uL15] + 2-oxoglutarate + O2 = (3S)-3-hydroxy-L-histidyl-[ribosomal protein uL15] + succinate + CO2</text>
        <dbReference type="Rhea" id="RHEA:54024"/>
        <dbReference type="Rhea" id="RHEA-COMP:13760"/>
        <dbReference type="Rhea" id="RHEA-COMP:13761"/>
        <dbReference type="ChEBI" id="CHEBI:15379"/>
        <dbReference type="ChEBI" id="CHEBI:16526"/>
        <dbReference type="ChEBI" id="CHEBI:16810"/>
        <dbReference type="ChEBI" id="CHEBI:29979"/>
        <dbReference type="ChEBI" id="CHEBI:30031"/>
        <dbReference type="ChEBI" id="CHEBI:138021"/>
    </reaction>
</comment>
<feature type="region of interest" description="Disordered" evidence="16">
    <location>
        <begin position="1"/>
        <end position="80"/>
    </location>
</feature>
<dbReference type="GO" id="GO:0005667">
    <property type="term" value="C:transcription regulator complex"/>
    <property type="evidence" value="ECO:0007669"/>
    <property type="project" value="Ensembl"/>
</dbReference>
<accession>A0A6P5JHA6</accession>
<keyword evidence="6 15" id="KW-0560">Oxidoreductase</keyword>
<feature type="compositionally biased region" description="Low complexity" evidence="16">
    <location>
        <begin position="46"/>
        <end position="55"/>
    </location>
</feature>
<evidence type="ECO:0000313" key="18">
    <source>
        <dbReference type="Proteomes" id="UP000515140"/>
    </source>
</evidence>
<protein>
    <recommendedName>
        <fullName evidence="15">Bifunctional lysine-specific demethylase and histidyl-hydroxylase</fullName>
        <ecNumber evidence="15">1.14.11.-</ecNumber>
    </recommendedName>
</protein>
<keyword evidence="10 15" id="KW-0539">Nucleus</keyword>
<evidence type="ECO:0000256" key="1">
    <source>
        <dbReference type="ARBA" id="ARBA00004604"/>
    </source>
</evidence>
<dbReference type="OMA" id="IRREMVY"/>
<evidence type="ECO:0000256" key="6">
    <source>
        <dbReference type="ARBA" id="ARBA00023002"/>
    </source>
</evidence>
<dbReference type="Proteomes" id="UP000515140">
    <property type="component" value="Unplaced"/>
</dbReference>
<sequence length="571" mass="64036">MPSAGHVDSPHRPPKTRPSCLVQISADNRKSARRTPRPSALPTTQPEAPGCGPHAPAGPPPPPAAASQPPAWPRCPRPEPAAASAASSFHTCCSGAHATGPAGTMFRNGTNADVAMEGGPSPCKRVKVEAVDPALPLNFDSPDALFESLISPIKTETFFKEYWEQKPLLIQRDDPSLAAYFQSLFQLTDLKNLCRLGMYYGRDINVCRCVNGQKKVLNKGSKVRYLQLRKDFDQKRATIQFHQPQRFKDELWKIQEKLECFFGSLVGSNVYITPSESQGLPPHYDDIEVFILQLEGKKHWRLYQPTVPLARDYNVESEDRIGAPTHEFTLKPGDLLYFPRGTIHQADTPPGLAHSTHVTISTYQNNSWGDFLLDVIPGLLFDTAKKEVKFRTGIPRQLLMQVDDISVATKRLSGFLRTLADRLEGTRDLRSSEMKKDFIRSRLPPYYLGDGSNFSTPGGKFPKLNSRVRLQFKDYIVMTVEADKDTSGKTQEQMVYIYHSLRNKRETHMMFGNENEMAKALGLRFPLSHMDALKQLWSSEIISVKALKLNTDAEKENLVLALWTECLVEAI</sequence>
<evidence type="ECO:0000256" key="14">
    <source>
        <dbReference type="ARBA" id="ARBA00049465"/>
    </source>
</evidence>
<reference evidence="19 20" key="1">
    <citation type="submission" date="2025-04" db="UniProtKB">
        <authorList>
            <consortium name="RefSeq"/>
        </authorList>
    </citation>
    <scope>IDENTIFICATION</scope>
    <source>
        <tissue evidence="19 20">Spleen</tissue>
    </source>
</reference>
<evidence type="ECO:0000256" key="16">
    <source>
        <dbReference type="SAM" id="MobiDB-lite"/>
    </source>
</evidence>
<organism evidence="18 19">
    <name type="scientific">Phascolarctos cinereus</name>
    <name type="common">Koala</name>
    <dbReference type="NCBI Taxonomy" id="38626"/>
    <lineage>
        <taxon>Eukaryota</taxon>
        <taxon>Metazoa</taxon>
        <taxon>Chordata</taxon>
        <taxon>Craniata</taxon>
        <taxon>Vertebrata</taxon>
        <taxon>Euteleostomi</taxon>
        <taxon>Mammalia</taxon>
        <taxon>Metatheria</taxon>
        <taxon>Diprotodontia</taxon>
        <taxon>Phascolarctidae</taxon>
        <taxon>Phascolarctos</taxon>
    </lineage>
</organism>
<dbReference type="GeneID" id="110202003"/>
<keyword evidence="9 15" id="KW-0804">Transcription</keyword>
<dbReference type="InterPro" id="IPR046799">
    <property type="entry name" value="ROXA-like_wH"/>
</dbReference>
<dbReference type="RefSeq" id="XP_020833611.1">
    <property type="nucleotide sequence ID" value="XM_020977952.1"/>
</dbReference>
<keyword evidence="8 15" id="KW-0805">Transcription regulation</keyword>
<dbReference type="Gene3D" id="2.60.120.650">
    <property type="entry name" value="Cupin"/>
    <property type="match status" value="1"/>
</dbReference>
<dbReference type="Pfam" id="PF20514">
    <property type="entry name" value="WHD_ROXA"/>
    <property type="match status" value="1"/>
</dbReference>
<evidence type="ECO:0000256" key="12">
    <source>
        <dbReference type="ARBA" id="ARBA00046256"/>
    </source>
</evidence>
<evidence type="ECO:0000256" key="11">
    <source>
        <dbReference type="ARBA" id="ARBA00034314"/>
    </source>
</evidence>
<dbReference type="AlphaFoldDB" id="A0A6P5JHA6"/>
<dbReference type="GO" id="GO:0032453">
    <property type="term" value="F:histone H3K4 demethylase activity"/>
    <property type="evidence" value="ECO:0007669"/>
    <property type="project" value="TreeGrafter"/>
</dbReference>
<feature type="compositionally biased region" description="Pro residues" evidence="16">
    <location>
        <begin position="56"/>
        <end position="79"/>
    </location>
</feature>
<keyword evidence="7 15" id="KW-0408">Iron</keyword>
<comment type="function">
    <text evidence="12">Oxygenase that can act as both a histone lysine demethylase and a ribosomal histidine hydroxylase. Is involved in the demethylation of trimethylated 'Lys-9' on histone H3 (H3K9me3), leading to an increase in ribosomal RNA expression. Also catalyzes the hydroxylation of 60S ribosomal protein L27a on 'His-39'. May play an important role in cell growth and survival. May be involved in ribosome biogenesis, most likely during the assembly process of pre-ribosomal particles.</text>
</comment>
<comment type="catalytic activity">
    <reaction evidence="14">
        <text>L-histidyl-[protein] + 2-oxoglutarate + O2 = (3S)-3-hydroxy-L-histidyl-[protein] + succinate + CO2</text>
        <dbReference type="Rhea" id="RHEA:54256"/>
        <dbReference type="Rhea" id="RHEA-COMP:9745"/>
        <dbReference type="Rhea" id="RHEA-COMP:13840"/>
        <dbReference type="ChEBI" id="CHEBI:15379"/>
        <dbReference type="ChEBI" id="CHEBI:16526"/>
        <dbReference type="ChEBI" id="CHEBI:16810"/>
        <dbReference type="ChEBI" id="CHEBI:29979"/>
        <dbReference type="ChEBI" id="CHEBI:30031"/>
        <dbReference type="ChEBI" id="CHEBI:138021"/>
        <dbReference type="EC" id="1.14.11.79"/>
    </reaction>
</comment>
<dbReference type="GO" id="GO:0005730">
    <property type="term" value="C:nucleolus"/>
    <property type="evidence" value="ECO:0007669"/>
    <property type="project" value="UniProtKB-SubCell"/>
</dbReference>
<keyword evidence="18" id="KW-1185">Reference proteome</keyword>
<name>A0A6P5JHA6_PHACI</name>
<evidence type="ECO:0000259" key="17">
    <source>
        <dbReference type="PROSITE" id="PS51184"/>
    </source>
</evidence>
<dbReference type="GO" id="GO:0005506">
    <property type="term" value="F:iron ion binding"/>
    <property type="evidence" value="ECO:0007669"/>
    <property type="project" value="UniProtKB-UniRule"/>
</dbReference>
<evidence type="ECO:0000256" key="15">
    <source>
        <dbReference type="RuleBase" id="RU366061"/>
    </source>
</evidence>
<dbReference type="GO" id="GO:0042254">
    <property type="term" value="P:ribosome biogenesis"/>
    <property type="evidence" value="ECO:0007669"/>
    <property type="project" value="UniProtKB-KW"/>
</dbReference>
<dbReference type="SUPFAM" id="SSF51197">
    <property type="entry name" value="Clavaminate synthase-like"/>
    <property type="match status" value="1"/>
</dbReference>
<dbReference type="Gene3D" id="3.90.930.40">
    <property type="match status" value="1"/>
</dbReference>
<evidence type="ECO:0000313" key="19">
    <source>
        <dbReference type="RefSeq" id="XP_020833610.1"/>
    </source>
</evidence>
<evidence type="ECO:0000256" key="2">
    <source>
        <dbReference type="ARBA" id="ARBA00022517"/>
    </source>
</evidence>
<dbReference type="InterPro" id="IPR039994">
    <property type="entry name" value="NO66-like"/>
</dbReference>
<comment type="subcellular location">
    <subcellularLocation>
        <location evidence="1">Nucleus</location>
        <location evidence="1">Nucleolus</location>
    </subcellularLocation>
</comment>
<dbReference type="GeneTree" id="ENSGT00390000000083"/>
<dbReference type="PROSITE" id="PS51184">
    <property type="entry name" value="JMJC"/>
    <property type="match status" value="1"/>
</dbReference>
<keyword evidence="3" id="KW-0597">Phosphoprotein</keyword>
<dbReference type="PANTHER" id="PTHR13096:SF7">
    <property type="entry name" value="RIBOSOMAL OXYGENASE 2"/>
    <property type="match status" value="1"/>
</dbReference>
<keyword evidence="2" id="KW-0690">Ribosome biogenesis</keyword>
<dbReference type="Gene3D" id="1.10.10.1500">
    <property type="entry name" value="JmjC domain-containing ribosomal oxygenase (ROX), dimer domain"/>
    <property type="match status" value="1"/>
</dbReference>
<dbReference type="InterPro" id="IPR003347">
    <property type="entry name" value="JmjC_dom"/>
</dbReference>
<dbReference type="EC" id="1.14.11.-" evidence="15"/>
<evidence type="ECO:0000256" key="9">
    <source>
        <dbReference type="ARBA" id="ARBA00023163"/>
    </source>
</evidence>
<dbReference type="Pfam" id="PF08007">
    <property type="entry name" value="JmjC_2"/>
    <property type="match status" value="1"/>
</dbReference>
<evidence type="ECO:0000256" key="8">
    <source>
        <dbReference type="ARBA" id="ARBA00023015"/>
    </source>
</evidence>
<dbReference type="PANTHER" id="PTHR13096">
    <property type="entry name" value="MINA53 MYC INDUCED NUCLEAR ANTIGEN"/>
    <property type="match status" value="1"/>
</dbReference>
<keyword evidence="4 15" id="KW-0479">Metal-binding</keyword>
<gene>
    <name evidence="19 20" type="primary">RIOX2</name>
</gene>
<evidence type="ECO:0000313" key="20">
    <source>
        <dbReference type="RefSeq" id="XP_020833611.1"/>
    </source>
</evidence>
<keyword evidence="5 15" id="KW-0223">Dioxygenase</keyword>
<evidence type="ECO:0000256" key="3">
    <source>
        <dbReference type="ARBA" id="ARBA00022553"/>
    </source>
</evidence>
<evidence type="ECO:0000256" key="13">
    <source>
        <dbReference type="ARBA" id="ARBA00047687"/>
    </source>
</evidence>
<dbReference type="GO" id="GO:0005829">
    <property type="term" value="C:cytosol"/>
    <property type="evidence" value="ECO:0007669"/>
    <property type="project" value="Ensembl"/>
</dbReference>
<dbReference type="RefSeq" id="XP_020833610.1">
    <property type="nucleotide sequence ID" value="XM_020977951.1"/>
</dbReference>
<dbReference type="GO" id="GO:0042802">
    <property type="term" value="F:identical protein binding"/>
    <property type="evidence" value="ECO:0007669"/>
    <property type="project" value="Ensembl"/>
</dbReference>
<proteinExistence type="inferred from homology"/>
<dbReference type="GO" id="GO:0051864">
    <property type="term" value="F:histone H3K36 demethylase activity"/>
    <property type="evidence" value="ECO:0007669"/>
    <property type="project" value="TreeGrafter"/>
</dbReference>
<feature type="domain" description="JmjC" evidence="17">
    <location>
        <begin position="243"/>
        <end position="375"/>
    </location>
</feature>
<comment type="cofactor">
    <cofactor evidence="15">
        <name>Fe(2+)</name>
        <dbReference type="ChEBI" id="CHEBI:29033"/>
    </cofactor>
    <text evidence="15">Binds 1 Fe(2+) ion per subunit.</text>
</comment>
<evidence type="ECO:0000256" key="7">
    <source>
        <dbReference type="ARBA" id="ARBA00023004"/>
    </source>
</evidence>
<evidence type="ECO:0000256" key="5">
    <source>
        <dbReference type="ARBA" id="ARBA00022964"/>
    </source>
</evidence>
<evidence type="ECO:0000256" key="4">
    <source>
        <dbReference type="ARBA" id="ARBA00022723"/>
    </source>
</evidence>
<dbReference type="CTD" id="84864"/>
<dbReference type="GO" id="GO:0003714">
    <property type="term" value="F:transcription corepressor activity"/>
    <property type="evidence" value="ECO:0007669"/>
    <property type="project" value="Ensembl"/>
</dbReference>
<evidence type="ECO:0000256" key="10">
    <source>
        <dbReference type="ARBA" id="ARBA00023242"/>
    </source>
</evidence>
<comment type="similarity">
    <text evidence="11">Belongs to the ROX family. MINA53 subfamily.</text>
</comment>